<keyword evidence="2" id="KW-0812">Transmembrane</keyword>
<dbReference type="PROSITE" id="PS50280">
    <property type="entry name" value="SET"/>
    <property type="match status" value="1"/>
</dbReference>
<sequence length="343" mass="38446">MINRSSNVSARRSNDGSSSSSGGGGGNIVVLADHHPSSKTKERRSSSRSRFIMPLVIASFTLLIMMVGRPLLLLSSSSSTKDDDALLQLKSDSTTSLRKPSDASSDYTSSRKQTTNNNSNDKLTPKHQFPKGWQTFSYDHIRHHFNCRQRSKDMNKPLPSLDDWNFMRRTYTQIVDNTIKPWNDDLIPPTLGYSIVPGVPVPPPYYAKLSPGKGRGLFASRYIKEGELVHDGTVSDIIFPNAMKFREFVFSLPRDFACDAAEWVWMQPLEKGGDYHLLIGINISALMNSGGKDWHDEEGKTVNTVPESGYEGKFYATRDIEEGEEILTDYDVYYTKWSLVGLG</sequence>
<dbReference type="EMBL" id="JATAAI010000010">
    <property type="protein sequence ID" value="KAK1742693.1"/>
    <property type="molecule type" value="Genomic_DNA"/>
</dbReference>
<evidence type="ECO:0000313" key="5">
    <source>
        <dbReference type="Proteomes" id="UP001224775"/>
    </source>
</evidence>
<feature type="compositionally biased region" description="Low complexity" evidence="1">
    <location>
        <begin position="1"/>
        <end position="20"/>
    </location>
</feature>
<keyword evidence="2" id="KW-0472">Membrane</keyword>
<proteinExistence type="predicted"/>
<reference evidence="4" key="1">
    <citation type="submission" date="2023-06" db="EMBL/GenBank/DDBJ databases">
        <title>Survivors Of The Sea: Transcriptome response of Skeletonema marinoi to long-term dormancy.</title>
        <authorList>
            <person name="Pinder M.I.M."/>
            <person name="Kourtchenko O."/>
            <person name="Robertson E.K."/>
            <person name="Larsson T."/>
            <person name="Maumus F."/>
            <person name="Osuna-Cruz C.M."/>
            <person name="Vancaester E."/>
            <person name="Stenow R."/>
            <person name="Vandepoele K."/>
            <person name="Ploug H."/>
            <person name="Bruchert V."/>
            <person name="Godhe A."/>
            <person name="Topel M."/>
        </authorList>
    </citation>
    <scope>NUCLEOTIDE SEQUENCE</scope>
    <source>
        <strain evidence="4">R05AC</strain>
    </source>
</reference>
<evidence type="ECO:0000259" key="3">
    <source>
        <dbReference type="PROSITE" id="PS50280"/>
    </source>
</evidence>
<dbReference type="Gene3D" id="2.170.270.10">
    <property type="entry name" value="SET domain"/>
    <property type="match status" value="1"/>
</dbReference>
<feature type="domain" description="SET" evidence="3">
    <location>
        <begin position="202"/>
        <end position="331"/>
    </location>
</feature>
<accession>A0AAD9DEG7</accession>
<name>A0AAD9DEG7_9STRA</name>
<feature type="compositionally biased region" description="Polar residues" evidence="1">
    <location>
        <begin position="91"/>
        <end position="122"/>
    </location>
</feature>
<protein>
    <recommendedName>
        <fullName evidence="3">SET domain-containing protein</fullName>
    </recommendedName>
</protein>
<evidence type="ECO:0000313" key="4">
    <source>
        <dbReference type="EMBL" id="KAK1742693.1"/>
    </source>
</evidence>
<evidence type="ECO:0000256" key="2">
    <source>
        <dbReference type="SAM" id="Phobius"/>
    </source>
</evidence>
<dbReference type="AlphaFoldDB" id="A0AAD9DEG7"/>
<feature type="compositionally biased region" description="Basic and acidic residues" evidence="1">
    <location>
        <begin position="32"/>
        <end position="45"/>
    </location>
</feature>
<evidence type="ECO:0000256" key="1">
    <source>
        <dbReference type="SAM" id="MobiDB-lite"/>
    </source>
</evidence>
<keyword evidence="2" id="KW-1133">Transmembrane helix</keyword>
<feature type="region of interest" description="Disordered" evidence="1">
    <location>
        <begin position="1"/>
        <end position="48"/>
    </location>
</feature>
<dbReference type="InterPro" id="IPR001214">
    <property type="entry name" value="SET_dom"/>
</dbReference>
<feature type="transmembrane region" description="Helical" evidence="2">
    <location>
        <begin position="51"/>
        <end position="72"/>
    </location>
</feature>
<organism evidence="4 5">
    <name type="scientific">Skeletonema marinoi</name>
    <dbReference type="NCBI Taxonomy" id="267567"/>
    <lineage>
        <taxon>Eukaryota</taxon>
        <taxon>Sar</taxon>
        <taxon>Stramenopiles</taxon>
        <taxon>Ochrophyta</taxon>
        <taxon>Bacillariophyta</taxon>
        <taxon>Coscinodiscophyceae</taxon>
        <taxon>Thalassiosirophycidae</taxon>
        <taxon>Thalassiosirales</taxon>
        <taxon>Skeletonemataceae</taxon>
        <taxon>Skeletonema</taxon>
        <taxon>Skeletonema marinoi-dohrnii complex</taxon>
    </lineage>
</organism>
<comment type="caution">
    <text evidence="4">The sequence shown here is derived from an EMBL/GenBank/DDBJ whole genome shotgun (WGS) entry which is preliminary data.</text>
</comment>
<dbReference type="Proteomes" id="UP001224775">
    <property type="component" value="Unassembled WGS sequence"/>
</dbReference>
<dbReference type="Pfam" id="PF00856">
    <property type="entry name" value="SET"/>
    <property type="match status" value="1"/>
</dbReference>
<feature type="region of interest" description="Disordered" evidence="1">
    <location>
        <begin position="91"/>
        <end position="129"/>
    </location>
</feature>
<dbReference type="SUPFAM" id="SSF82199">
    <property type="entry name" value="SET domain"/>
    <property type="match status" value="1"/>
</dbReference>
<keyword evidence="5" id="KW-1185">Reference proteome</keyword>
<gene>
    <name evidence="4" type="ORF">QTG54_006290</name>
</gene>
<dbReference type="InterPro" id="IPR046341">
    <property type="entry name" value="SET_dom_sf"/>
</dbReference>